<feature type="chain" id="PRO_5035817399" description="Pectinesterase inhibitor domain-containing protein" evidence="4">
    <location>
        <begin position="29"/>
        <end position="183"/>
    </location>
</feature>
<dbReference type="Pfam" id="PF04043">
    <property type="entry name" value="PMEI"/>
    <property type="match status" value="1"/>
</dbReference>
<sequence>MATMFIKHIMFPLSLLLLVFIASPTTNAMLIKDMYTFCKETADVDFCLKYIGTDKRILAAKDFNDVLLIAFSQCKIQVSEATKQINKVRQNFSGPNGKRRIKRCEINYGLASAFFDEAYEIGILKGVQNKAHNAALDGLDYVRACEDEWKMNGPVQKSPLTFYNTNIDKLFSIIFIIVQKLNG</sequence>
<evidence type="ECO:0000313" key="7">
    <source>
        <dbReference type="Proteomes" id="UP000682877"/>
    </source>
</evidence>
<dbReference type="Proteomes" id="UP000682877">
    <property type="component" value="Chromosome 6"/>
</dbReference>
<evidence type="ECO:0000256" key="1">
    <source>
        <dbReference type="ARBA" id="ARBA00022729"/>
    </source>
</evidence>
<name>A0A8S2AKC5_ARAAE</name>
<dbReference type="AlphaFoldDB" id="A0A8S2AKC5"/>
<evidence type="ECO:0000313" key="6">
    <source>
        <dbReference type="EMBL" id="CAE6131489.1"/>
    </source>
</evidence>
<dbReference type="GO" id="GO:0046910">
    <property type="term" value="F:pectinesterase inhibitor activity"/>
    <property type="evidence" value="ECO:0007669"/>
    <property type="project" value="InterPro"/>
</dbReference>
<keyword evidence="2" id="KW-1015">Disulfide bond</keyword>
<evidence type="ECO:0000256" key="2">
    <source>
        <dbReference type="ARBA" id="ARBA00023157"/>
    </source>
</evidence>
<dbReference type="InterPro" id="IPR006501">
    <property type="entry name" value="Pectinesterase_inhib_dom"/>
</dbReference>
<dbReference type="Gene3D" id="1.20.140.40">
    <property type="entry name" value="Invertase/pectin methylesterase inhibitor family protein"/>
    <property type="match status" value="1"/>
</dbReference>
<dbReference type="PANTHER" id="PTHR36710:SF18">
    <property type="entry name" value="PECTINESTERASE INHIBITOR 5-RELATED"/>
    <property type="match status" value="1"/>
</dbReference>
<reference evidence="6" key="1">
    <citation type="submission" date="2021-01" db="EMBL/GenBank/DDBJ databases">
        <authorList>
            <person name="Bezrukov I."/>
        </authorList>
    </citation>
    <scope>NUCLEOTIDE SEQUENCE</scope>
</reference>
<dbReference type="FunFam" id="1.20.140.40:FF:000008">
    <property type="entry name" value="Invertase/pectin methylesterase inhibitor family protein"/>
    <property type="match status" value="1"/>
</dbReference>
<evidence type="ECO:0000256" key="4">
    <source>
        <dbReference type="SAM" id="SignalP"/>
    </source>
</evidence>
<comment type="similarity">
    <text evidence="3">Belongs to the PMEI family.</text>
</comment>
<evidence type="ECO:0000256" key="3">
    <source>
        <dbReference type="ARBA" id="ARBA00038471"/>
    </source>
</evidence>
<dbReference type="EMBL" id="LR999456">
    <property type="protein sequence ID" value="CAE6131489.1"/>
    <property type="molecule type" value="Genomic_DNA"/>
</dbReference>
<dbReference type="InterPro" id="IPR034086">
    <property type="entry name" value="PMEI_plant"/>
</dbReference>
<keyword evidence="7" id="KW-1185">Reference proteome</keyword>
<dbReference type="InterPro" id="IPR035513">
    <property type="entry name" value="Invertase/methylesterase_inhib"/>
</dbReference>
<accession>A0A8S2AKC5</accession>
<dbReference type="PANTHER" id="PTHR36710">
    <property type="entry name" value="PECTINESTERASE INHIBITOR-LIKE"/>
    <property type="match status" value="1"/>
</dbReference>
<feature type="signal peptide" evidence="4">
    <location>
        <begin position="1"/>
        <end position="28"/>
    </location>
</feature>
<organism evidence="6 7">
    <name type="scientific">Arabidopsis arenosa</name>
    <name type="common">Sand rock-cress</name>
    <name type="synonym">Cardaminopsis arenosa</name>
    <dbReference type="NCBI Taxonomy" id="38785"/>
    <lineage>
        <taxon>Eukaryota</taxon>
        <taxon>Viridiplantae</taxon>
        <taxon>Streptophyta</taxon>
        <taxon>Embryophyta</taxon>
        <taxon>Tracheophyta</taxon>
        <taxon>Spermatophyta</taxon>
        <taxon>Magnoliopsida</taxon>
        <taxon>eudicotyledons</taxon>
        <taxon>Gunneridae</taxon>
        <taxon>Pentapetalae</taxon>
        <taxon>rosids</taxon>
        <taxon>malvids</taxon>
        <taxon>Brassicales</taxon>
        <taxon>Brassicaceae</taxon>
        <taxon>Camelineae</taxon>
        <taxon>Arabidopsis</taxon>
    </lineage>
</organism>
<gene>
    <name evidence="6" type="ORF">AARE701A_LOCUS16627</name>
</gene>
<dbReference type="NCBIfam" id="TIGR01614">
    <property type="entry name" value="PME_inhib"/>
    <property type="match status" value="1"/>
</dbReference>
<keyword evidence="1 4" id="KW-0732">Signal</keyword>
<protein>
    <recommendedName>
        <fullName evidence="5">Pectinesterase inhibitor domain-containing protein</fullName>
    </recommendedName>
</protein>
<dbReference type="InterPro" id="IPR052421">
    <property type="entry name" value="PCW_Enzyme_Inhibitor"/>
</dbReference>
<dbReference type="CDD" id="cd15797">
    <property type="entry name" value="PMEI"/>
    <property type="match status" value="1"/>
</dbReference>
<evidence type="ECO:0000259" key="5">
    <source>
        <dbReference type="SMART" id="SM00856"/>
    </source>
</evidence>
<dbReference type="SUPFAM" id="SSF101148">
    <property type="entry name" value="Plant invertase/pectin methylesterase inhibitor"/>
    <property type="match status" value="1"/>
</dbReference>
<dbReference type="SMART" id="SM00856">
    <property type="entry name" value="PMEI"/>
    <property type="match status" value="1"/>
</dbReference>
<feature type="domain" description="Pectinesterase inhibitor" evidence="5">
    <location>
        <begin position="29"/>
        <end position="177"/>
    </location>
</feature>
<proteinExistence type="inferred from homology"/>